<comment type="caution">
    <text evidence="2">The sequence shown here is derived from an EMBL/GenBank/DDBJ whole genome shotgun (WGS) entry which is preliminary data.</text>
</comment>
<dbReference type="Proteomes" id="UP000518266">
    <property type="component" value="Unassembled WGS sequence"/>
</dbReference>
<feature type="region of interest" description="Disordered" evidence="1">
    <location>
        <begin position="1"/>
        <end position="27"/>
    </location>
</feature>
<proteinExistence type="predicted"/>
<sequence>MGGWVERKKRKKKKDSGGKGPDCMGAFNNKRKEWSAQTLFTGGGEWVEIKNHGLLCMAEQLTANQTGCTET</sequence>
<name>A0A7J5YX19_DISMA</name>
<protein>
    <submittedName>
        <fullName evidence="2">Uncharacterized protein</fullName>
    </submittedName>
</protein>
<organism evidence="2 3">
    <name type="scientific">Dissostichus mawsoni</name>
    <name type="common">Antarctic cod</name>
    <dbReference type="NCBI Taxonomy" id="36200"/>
    <lineage>
        <taxon>Eukaryota</taxon>
        <taxon>Metazoa</taxon>
        <taxon>Chordata</taxon>
        <taxon>Craniata</taxon>
        <taxon>Vertebrata</taxon>
        <taxon>Euteleostomi</taxon>
        <taxon>Actinopterygii</taxon>
        <taxon>Neopterygii</taxon>
        <taxon>Teleostei</taxon>
        <taxon>Neoteleostei</taxon>
        <taxon>Acanthomorphata</taxon>
        <taxon>Eupercaria</taxon>
        <taxon>Perciformes</taxon>
        <taxon>Notothenioidei</taxon>
        <taxon>Nototheniidae</taxon>
        <taxon>Dissostichus</taxon>
    </lineage>
</organism>
<evidence type="ECO:0000313" key="3">
    <source>
        <dbReference type="Proteomes" id="UP000518266"/>
    </source>
</evidence>
<evidence type="ECO:0000256" key="1">
    <source>
        <dbReference type="SAM" id="MobiDB-lite"/>
    </source>
</evidence>
<dbReference type="AlphaFoldDB" id="A0A7J5YX19"/>
<reference evidence="2 3" key="1">
    <citation type="submission" date="2020-03" db="EMBL/GenBank/DDBJ databases">
        <title>Dissostichus mawsoni Genome sequencing and assembly.</title>
        <authorList>
            <person name="Park H."/>
        </authorList>
    </citation>
    <scope>NUCLEOTIDE SEQUENCE [LARGE SCALE GENOMIC DNA]</scope>
    <source>
        <strain evidence="2">DM0001</strain>
        <tissue evidence="2">Muscle</tissue>
    </source>
</reference>
<gene>
    <name evidence="2" type="ORF">F7725_022199</name>
</gene>
<evidence type="ECO:0000313" key="2">
    <source>
        <dbReference type="EMBL" id="KAF3854144.1"/>
    </source>
</evidence>
<keyword evidence="3" id="KW-1185">Reference proteome</keyword>
<dbReference type="EMBL" id="JAAKFY010000007">
    <property type="protein sequence ID" value="KAF3854144.1"/>
    <property type="molecule type" value="Genomic_DNA"/>
</dbReference>
<accession>A0A7J5YX19</accession>